<keyword evidence="3" id="KW-1185">Reference proteome</keyword>
<dbReference type="EMBL" id="JABANU010000014">
    <property type="protein sequence ID" value="MBI5975271.1"/>
    <property type="molecule type" value="Genomic_DNA"/>
</dbReference>
<dbReference type="SMART" id="SM01118">
    <property type="entry name" value="CYTH"/>
    <property type="match status" value="1"/>
</dbReference>
<reference evidence="2 3" key="1">
    <citation type="submission" date="2020-04" db="EMBL/GenBank/DDBJ databases">
        <title>Staphylococcus species from domestic dog.</title>
        <authorList>
            <person name="Paterson G.K."/>
        </authorList>
    </citation>
    <scope>NUCLEOTIDE SEQUENCE [LARGE SCALE GENOMIC DNA]</scope>
    <source>
        <strain evidence="2 3">H16/1A</strain>
    </source>
</reference>
<dbReference type="SUPFAM" id="SSF55154">
    <property type="entry name" value="CYTH-like phosphatases"/>
    <property type="match status" value="1"/>
</dbReference>
<dbReference type="InterPro" id="IPR009195">
    <property type="entry name" value="Uncharacterised_YjbK"/>
</dbReference>
<comment type="caution">
    <text evidence="2">The sequence shown here is derived from an EMBL/GenBank/DDBJ whole genome shotgun (WGS) entry which is preliminary data.</text>
</comment>
<protein>
    <submittedName>
        <fullName evidence="2">CYTH domain-containing protein</fullName>
    </submittedName>
</protein>
<sequence length="195" mass="22648">MAQAQEIEFKQLIDAETYQTIRTAYFKTQQPFTQKNHYIDTPDLQIAQHKMALRIREKDDGLELTLKVPAKIGLTEYNSPISILPTQQIPSSELPHDVVTILKQHDINISNLKILGALETKRMETQLENGLLVLDHSLYLGTEDYELEFEVNDYDRGLVAFQAILDQFHLTHNPPKNKVQRFFERQAELKEDEIE</sequence>
<evidence type="ECO:0000313" key="2">
    <source>
        <dbReference type="EMBL" id="MBI5975271.1"/>
    </source>
</evidence>
<feature type="domain" description="CYTH" evidence="1">
    <location>
        <begin position="4"/>
        <end position="189"/>
    </location>
</feature>
<dbReference type="PROSITE" id="PS51707">
    <property type="entry name" value="CYTH"/>
    <property type="match status" value="1"/>
</dbReference>
<dbReference type="CDD" id="cd07762">
    <property type="entry name" value="CYTH-like_Pase_1"/>
    <property type="match status" value="1"/>
</dbReference>
<dbReference type="InterPro" id="IPR033469">
    <property type="entry name" value="CYTH-like_dom_sf"/>
</dbReference>
<dbReference type="Proteomes" id="UP000751852">
    <property type="component" value="Unassembled WGS sequence"/>
</dbReference>
<accession>A0ABS0T970</accession>
<gene>
    <name evidence="2" type="ORF">HHH54_06605</name>
</gene>
<dbReference type="Gene3D" id="2.40.320.10">
    <property type="entry name" value="Hypothetical Protein Pfu-838710-001"/>
    <property type="match status" value="1"/>
</dbReference>
<dbReference type="PIRSF" id="PIRSF012526">
    <property type="entry name" value="CYTH_UCP012526"/>
    <property type="match status" value="1"/>
</dbReference>
<dbReference type="Pfam" id="PF01928">
    <property type="entry name" value="CYTH"/>
    <property type="match status" value="1"/>
</dbReference>
<proteinExistence type="predicted"/>
<name>A0ABS0T970_9STAP</name>
<dbReference type="InterPro" id="IPR023577">
    <property type="entry name" value="CYTH_domain"/>
</dbReference>
<evidence type="ECO:0000313" key="3">
    <source>
        <dbReference type="Proteomes" id="UP000751852"/>
    </source>
</evidence>
<evidence type="ECO:0000259" key="1">
    <source>
        <dbReference type="PROSITE" id="PS51707"/>
    </source>
</evidence>
<organism evidence="2 3">
    <name type="scientific">Staphylococcus canis</name>
    <dbReference type="NCBI Taxonomy" id="2724942"/>
    <lineage>
        <taxon>Bacteria</taxon>
        <taxon>Bacillati</taxon>
        <taxon>Bacillota</taxon>
        <taxon>Bacilli</taxon>
        <taxon>Bacillales</taxon>
        <taxon>Staphylococcaceae</taxon>
        <taxon>Staphylococcus</taxon>
    </lineage>
</organism>
<dbReference type="RefSeq" id="WP_198618052.1">
    <property type="nucleotide sequence ID" value="NZ_JABANU010000014.1"/>
</dbReference>